<evidence type="ECO:0000256" key="1">
    <source>
        <dbReference type="SAM" id="MobiDB-lite"/>
    </source>
</evidence>
<gene>
    <name evidence="2" type="ORF">PC117_g13028</name>
</gene>
<dbReference type="AlphaFoldDB" id="A0A8T1CXF3"/>
<comment type="caution">
    <text evidence="2">The sequence shown here is derived from an EMBL/GenBank/DDBJ whole genome shotgun (WGS) entry which is preliminary data.</text>
</comment>
<protein>
    <recommendedName>
        <fullName evidence="4">Transposase Tc1-like domain-containing protein</fullName>
    </recommendedName>
</protein>
<dbReference type="PANTHER" id="PTHR33889">
    <property type="entry name" value="OS04G0681850 PROTEIN"/>
    <property type="match status" value="1"/>
</dbReference>
<dbReference type="VEuPathDB" id="FungiDB:PC110_g5453"/>
<feature type="compositionally biased region" description="Basic and acidic residues" evidence="1">
    <location>
        <begin position="67"/>
        <end position="90"/>
    </location>
</feature>
<accession>A0A8T1CXF3</accession>
<sequence length="90" mass="9838">MNGQAATPRAINGTRRAIINTILRASVDGIVPRGVITAIGHQYGRHPTSISRVWDRHLKSEAAGVKGGDHTSHMKENVGRKPHDRNQLVE</sequence>
<evidence type="ECO:0008006" key="4">
    <source>
        <dbReference type="Google" id="ProtNLM"/>
    </source>
</evidence>
<feature type="region of interest" description="Disordered" evidence="1">
    <location>
        <begin position="61"/>
        <end position="90"/>
    </location>
</feature>
<dbReference type="EMBL" id="RCMK01000372">
    <property type="protein sequence ID" value="KAG2932888.1"/>
    <property type="molecule type" value="Genomic_DNA"/>
</dbReference>
<dbReference type="PANTHER" id="PTHR33889:SF7">
    <property type="entry name" value="OS04G0681850 PROTEIN"/>
    <property type="match status" value="1"/>
</dbReference>
<reference evidence="2" key="1">
    <citation type="submission" date="2018-10" db="EMBL/GenBank/DDBJ databases">
        <title>Effector identification in a new, highly contiguous assembly of the strawberry crown rot pathogen Phytophthora cactorum.</title>
        <authorList>
            <person name="Armitage A.D."/>
            <person name="Nellist C.F."/>
            <person name="Bates H."/>
            <person name="Vickerstaff R.J."/>
            <person name="Harrison R.J."/>
        </authorList>
    </citation>
    <scope>NUCLEOTIDE SEQUENCE</scope>
    <source>
        <strain evidence="2">4040</strain>
    </source>
</reference>
<name>A0A8T1CXF3_9STRA</name>
<evidence type="ECO:0000313" key="2">
    <source>
        <dbReference type="EMBL" id="KAG2932888.1"/>
    </source>
</evidence>
<proteinExistence type="predicted"/>
<dbReference type="Proteomes" id="UP000736787">
    <property type="component" value="Unassembled WGS sequence"/>
</dbReference>
<evidence type="ECO:0000313" key="3">
    <source>
        <dbReference type="Proteomes" id="UP000736787"/>
    </source>
</evidence>
<organism evidence="2 3">
    <name type="scientific">Phytophthora cactorum</name>
    <dbReference type="NCBI Taxonomy" id="29920"/>
    <lineage>
        <taxon>Eukaryota</taxon>
        <taxon>Sar</taxon>
        <taxon>Stramenopiles</taxon>
        <taxon>Oomycota</taxon>
        <taxon>Peronosporomycetes</taxon>
        <taxon>Peronosporales</taxon>
        <taxon>Peronosporaceae</taxon>
        <taxon>Phytophthora</taxon>
    </lineage>
</organism>